<protein>
    <submittedName>
        <fullName evidence="2">Uncharacterized protein</fullName>
    </submittedName>
</protein>
<dbReference type="AlphaFoldDB" id="A0A8D9B9Q4"/>
<feature type="region of interest" description="Disordered" evidence="1">
    <location>
        <begin position="314"/>
        <end position="342"/>
    </location>
</feature>
<sequence length="342" mass="39839">MTEFRKDNFVLILSFNSSERKGTKSPRRNKFGLHKTDNLLSPCVYTMRNCTPQSIIIQNKKDKEEVTKPKKFEVEKTHRLKRGQSMLPVPLRPYKRMSMSVTHPNTKPKLPLKNIPPTPIKSSRRVVTSEHQTRNLKKGIAQSQMIRQTEVKDYLKTRASELKRQLSRSTAERAISGRRLNERNNESPTYQSSRREVEKRNNLKEEDKTSLKELKFENDKRELLVLDETNDEKIHPKAKNVISTVNRVETVKTSKNIKGIQKTQNDIRMHKNDAIHDIQNKDGAKDSVKVVFRNKIEHQDESVEIINATPLKSTRITNITPRKQEPSQRRMSGLRSDKSKQR</sequence>
<organism evidence="2">
    <name type="scientific">Cacopsylla melanoneura</name>
    <dbReference type="NCBI Taxonomy" id="428564"/>
    <lineage>
        <taxon>Eukaryota</taxon>
        <taxon>Metazoa</taxon>
        <taxon>Ecdysozoa</taxon>
        <taxon>Arthropoda</taxon>
        <taxon>Hexapoda</taxon>
        <taxon>Insecta</taxon>
        <taxon>Pterygota</taxon>
        <taxon>Neoptera</taxon>
        <taxon>Paraneoptera</taxon>
        <taxon>Hemiptera</taxon>
        <taxon>Sternorrhyncha</taxon>
        <taxon>Psylloidea</taxon>
        <taxon>Psyllidae</taxon>
        <taxon>Psyllinae</taxon>
        <taxon>Cacopsylla</taxon>
    </lineage>
</organism>
<evidence type="ECO:0000313" key="2">
    <source>
        <dbReference type="EMBL" id="CAG6780740.1"/>
    </source>
</evidence>
<feature type="region of interest" description="Disordered" evidence="1">
    <location>
        <begin position="164"/>
        <end position="204"/>
    </location>
</feature>
<name>A0A8D9B9Q4_9HEMI</name>
<feature type="region of interest" description="Disordered" evidence="1">
    <location>
        <begin position="101"/>
        <end position="138"/>
    </location>
</feature>
<reference evidence="2" key="1">
    <citation type="submission" date="2021-05" db="EMBL/GenBank/DDBJ databases">
        <authorList>
            <person name="Alioto T."/>
            <person name="Alioto T."/>
            <person name="Gomez Garrido J."/>
        </authorList>
    </citation>
    <scope>NUCLEOTIDE SEQUENCE</scope>
</reference>
<accession>A0A8D9B9Q4</accession>
<dbReference type="EMBL" id="HBUF01619778">
    <property type="protein sequence ID" value="CAG6780740.1"/>
    <property type="molecule type" value="Transcribed_RNA"/>
</dbReference>
<feature type="compositionally biased region" description="Basic and acidic residues" evidence="1">
    <location>
        <begin position="193"/>
        <end position="204"/>
    </location>
</feature>
<proteinExistence type="predicted"/>
<evidence type="ECO:0000256" key="1">
    <source>
        <dbReference type="SAM" id="MobiDB-lite"/>
    </source>
</evidence>